<sequence length="77" mass="8192">MDAPKRSSESSSEQPQPASEMTTLVALQSISVRVMTNLMNININPAVFEAEVLERNSSCCASAVSCASNAVRFVVDA</sequence>
<evidence type="ECO:0000313" key="2">
    <source>
        <dbReference type="EMBL" id="PPQ69116.1"/>
    </source>
</evidence>
<feature type="region of interest" description="Disordered" evidence="1">
    <location>
        <begin position="1"/>
        <end position="20"/>
    </location>
</feature>
<proteinExistence type="predicted"/>
<gene>
    <name evidence="2" type="ORF">CVT25_004613</name>
</gene>
<evidence type="ECO:0000313" key="3">
    <source>
        <dbReference type="Proteomes" id="UP000283269"/>
    </source>
</evidence>
<name>A0A409VSF5_PSICY</name>
<evidence type="ECO:0000256" key="1">
    <source>
        <dbReference type="SAM" id="MobiDB-lite"/>
    </source>
</evidence>
<protein>
    <submittedName>
        <fullName evidence="2">Uncharacterized protein</fullName>
    </submittedName>
</protein>
<dbReference type="InParanoid" id="A0A409VSF5"/>
<reference evidence="2 3" key="1">
    <citation type="journal article" date="2018" name="Evol. Lett.">
        <title>Horizontal gene cluster transfer increased hallucinogenic mushroom diversity.</title>
        <authorList>
            <person name="Reynolds H.T."/>
            <person name="Vijayakumar V."/>
            <person name="Gluck-Thaler E."/>
            <person name="Korotkin H.B."/>
            <person name="Matheny P.B."/>
            <person name="Slot J.C."/>
        </authorList>
    </citation>
    <scope>NUCLEOTIDE SEQUENCE [LARGE SCALE GENOMIC DNA]</scope>
    <source>
        <strain evidence="2 3">2631</strain>
    </source>
</reference>
<comment type="caution">
    <text evidence="2">The sequence shown here is derived from an EMBL/GenBank/DDBJ whole genome shotgun (WGS) entry which is preliminary data.</text>
</comment>
<dbReference type="Proteomes" id="UP000283269">
    <property type="component" value="Unassembled WGS sequence"/>
</dbReference>
<organism evidence="2 3">
    <name type="scientific">Psilocybe cyanescens</name>
    <dbReference type="NCBI Taxonomy" id="93625"/>
    <lineage>
        <taxon>Eukaryota</taxon>
        <taxon>Fungi</taxon>
        <taxon>Dikarya</taxon>
        <taxon>Basidiomycota</taxon>
        <taxon>Agaricomycotina</taxon>
        <taxon>Agaricomycetes</taxon>
        <taxon>Agaricomycetidae</taxon>
        <taxon>Agaricales</taxon>
        <taxon>Agaricineae</taxon>
        <taxon>Strophariaceae</taxon>
        <taxon>Psilocybe</taxon>
    </lineage>
</organism>
<dbReference type="AlphaFoldDB" id="A0A409VSF5"/>
<feature type="compositionally biased region" description="Low complexity" evidence="1">
    <location>
        <begin position="9"/>
        <end position="20"/>
    </location>
</feature>
<accession>A0A409VSF5</accession>
<dbReference type="EMBL" id="NHYD01003942">
    <property type="protein sequence ID" value="PPQ69116.1"/>
    <property type="molecule type" value="Genomic_DNA"/>
</dbReference>
<keyword evidence="3" id="KW-1185">Reference proteome</keyword>